<proteinExistence type="predicted"/>
<dbReference type="Proteomes" id="UP000031433">
    <property type="component" value="Unassembled WGS sequence"/>
</dbReference>
<reference evidence="1 2" key="1">
    <citation type="submission" date="2015-01" db="EMBL/GenBank/DDBJ databases">
        <title>Genome sequence of the anaerobic bacterium Geobacter soli GSS01, a dissimilatory Fe(III) reducer from soil.</title>
        <authorList>
            <person name="Yang G."/>
            <person name="Zhou S."/>
        </authorList>
    </citation>
    <scope>NUCLEOTIDE SEQUENCE [LARGE SCALE GENOMIC DNA]</scope>
    <source>
        <strain evidence="1 2">GSS01</strain>
    </source>
</reference>
<accession>A0A0C1QSK0</accession>
<evidence type="ECO:0008006" key="3">
    <source>
        <dbReference type="Google" id="ProtNLM"/>
    </source>
</evidence>
<evidence type="ECO:0000313" key="1">
    <source>
        <dbReference type="EMBL" id="KIE43887.1"/>
    </source>
</evidence>
<name>A0A0C1QSK0_9BACT</name>
<sequence length="71" mass="7714">MKCPVCKAHGQQVAIDLHSEGFSEDIVTCDICGTVWAVNHGAMEIITDPQENSFLEAVTECVEAHDYSFAA</sequence>
<comment type="caution">
    <text evidence="1">The sequence shown here is derived from an EMBL/GenBank/DDBJ whole genome shotgun (WGS) entry which is preliminary data.</text>
</comment>
<dbReference type="AlphaFoldDB" id="A0A0C1QSK0"/>
<keyword evidence="2" id="KW-1185">Reference proteome</keyword>
<organism evidence="1 2">
    <name type="scientific">Geobacter soli</name>
    <dbReference type="NCBI Taxonomy" id="1510391"/>
    <lineage>
        <taxon>Bacteria</taxon>
        <taxon>Pseudomonadati</taxon>
        <taxon>Thermodesulfobacteriota</taxon>
        <taxon>Desulfuromonadia</taxon>
        <taxon>Geobacterales</taxon>
        <taxon>Geobacteraceae</taxon>
        <taxon>Geobacter</taxon>
    </lineage>
</organism>
<dbReference type="EMBL" id="JXBL01000001">
    <property type="protein sequence ID" value="KIE43887.1"/>
    <property type="molecule type" value="Genomic_DNA"/>
</dbReference>
<evidence type="ECO:0000313" key="2">
    <source>
        <dbReference type="Proteomes" id="UP000031433"/>
    </source>
</evidence>
<protein>
    <recommendedName>
        <fullName evidence="3">AXH domain-containing protein</fullName>
    </recommendedName>
</protein>
<dbReference type="RefSeq" id="WP_010940891.1">
    <property type="nucleotide sequence ID" value="NZ_JXBL01000001.1"/>
</dbReference>
<gene>
    <name evidence="1" type="ORF">SE37_15280</name>
</gene>